<name>A0AA52EAR1_9PROT</name>
<organism evidence="2 3">
    <name type="scientific">Temperatibacter marinus</name>
    <dbReference type="NCBI Taxonomy" id="1456591"/>
    <lineage>
        <taxon>Bacteria</taxon>
        <taxon>Pseudomonadati</taxon>
        <taxon>Pseudomonadota</taxon>
        <taxon>Alphaproteobacteria</taxon>
        <taxon>Kordiimonadales</taxon>
        <taxon>Temperatibacteraceae</taxon>
        <taxon>Temperatibacter</taxon>
    </lineage>
</organism>
<feature type="signal peptide" evidence="1">
    <location>
        <begin position="1"/>
        <end position="22"/>
    </location>
</feature>
<evidence type="ECO:0000256" key="1">
    <source>
        <dbReference type="SAM" id="SignalP"/>
    </source>
</evidence>
<dbReference type="Proteomes" id="UP001268683">
    <property type="component" value="Chromosome"/>
</dbReference>
<keyword evidence="3" id="KW-1185">Reference proteome</keyword>
<accession>A0AA52EAR1</accession>
<evidence type="ECO:0000313" key="2">
    <source>
        <dbReference type="EMBL" id="WND01862.1"/>
    </source>
</evidence>
<evidence type="ECO:0000313" key="3">
    <source>
        <dbReference type="Proteomes" id="UP001268683"/>
    </source>
</evidence>
<dbReference type="AlphaFoldDB" id="A0AA52EAR1"/>
<dbReference type="RefSeq" id="WP_310797692.1">
    <property type="nucleotide sequence ID" value="NZ_CP123872.1"/>
</dbReference>
<dbReference type="EMBL" id="CP123872">
    <property type="protein sequence ID" value="WND01862.1"/>
    <property type="molecule type" value="Genomic_DNA"/>
</dbReference>
<dbReference type="KEGG" id="tmk:QGN29_09895"/>
<gene>
    <name evidence="2" type="ORF">QGN29_09895</name>
</gene>
<evidence type="ECO:0008006" key="4">
    <source>
        <dbReference type="Google" id="ProtNLM"/>
    </source>
</evidence>
<feature type="chain" id="PRO_5041232822" description="Secreted protein" evidence="1">
    <location>
        <begin position="23"/>
        <end position="139"/>
    </location>
</feature>
<reference evidence="2" key="1">
    <citation type="submission" date="2023-04" db="EMBL/GenBank/DDBJ databases">
        <title>Complete genome sequence of Temperatibacter marinus.</title>
        <authorList>
            <person name="Rong J.-C."/>
            <person name="Yi M.-L."/>
            <person name="Zhao Q."/>
        </authorList>
    </citation>
    <scope>NUCLEOTIDE SEQUENCE</scope>
    <source>
        <strain evidence="2">NBRC 110045</strain>
    </source>
</reference>
<protein>
    <recommendedName>
        <fullName evidence="4">Secreted protein</fullName>
    </recommendedName>
</protein>
<sequence>MKQMTLSGFALLAFFAYGDVLADDKKKEDPVAKLKDKYTFTDTTKKCINTRLIYSTRAIDDKTILFQMRGKNKFYLNEMKYKCPRLKFEDRFKYTLRGGTNLCSYDVITVIDSFMNSFGSCGLGEFRKLEKRPKVAKAD</sequence>
<keyword evidence="1" id="KW-0732">Signal</keyword>
<proteinExistence type="predicted"/>